<dbReference type="InterPro" id="IPR014017">
    <property type="entry name" value="DNA_helicase_UvrD-like_C"/>
</dbReference>
<keyword evidence="15" id="KW-0175">Coiled coil</keyword>
<keyword evidence="3 13" id="KW-0227">DNA damage</keyword>
<evidence type="ECO:0000256" key="12">
    <source>
        <dbReference type="ARBA" id="ARBA00048988"/>
    </source>
</evidence>
<feature type="coiled-coil region" evidence="15">
    <location>
        <begin position="522"/>
        <end position="565"/>
    </location>
</feature>
<dbReference type="InterPro" id="IPR000212">
    <property type="entry name" value="DNA_helicase_UvrD/REP"/>
</dbReference>
<dbReference type="EC" id="3.1.-.-" evidence="13"/>
<dbReference type="SUPFAM" id="SSF52980">
    <property type="entry name" value="Restriction endonuclease-like"/>
    <property type="match status" value="1"/>
</dbReference>
<feature type="coiled-coil region" evidence="15">
    <location>
        <begin position="307"/>
        <end position="360"/>
    </location>
</feature>
<comment type="function">
    <text evidence="13">The heterodimer acts as both an ATP-dependent DNA helicase and an ATP-dependent, dual-direction single-stranded exonuclease. Recognizes the chi site generating a DNA molecule suitable for the initiation of homologous recombination. The AddA nuclease domain is required for chi fragment generation; this subunit has the helicase and 3' -&gt; 5' nuclease activities.</text>
</comment>
<keyword evidence="8 13" id="KW-0238">DNA-binding</keyword>
<evidence type="ECO:0000256" key="9">
    <source>
        <dbReference type="ARBA" id="ARBA00023204"/>
    </source>
</evidence>
<keyword evidence="9 13" id="KW-0234">DNA repair</keyword>
<evidence type="ECO:0000256" key="1">
    <source>
        <dbReference type="ARBA" id="ARBA00022722"/>
    </source>
</evidence>
<dbReference type="PANTHER" id="PTHR11070:SF48">
    <property type="entry name" value="ATP-DEPENDENT HELICASE_NUCLEASE SUBUNIT A"/>
    <property type="match status" value="1"/>
</dbReference>
<dbReference type="EC" id="5.6.2.4" evidence="13"/>
<dbReference type="PANTHER" id="PTHR11070">
    <property type="entry name" value="UVRD / RECB / PCRA DNA HELICASE FAMILY MEMBER"/>
    <property type="match status" value="1"/>
</dbReference>
<dbReference type="InterPro" id="IPR027417">
    <property type="entry name" value="P-loop_NTPase"/>
</dbReference>
<comment type="similarity">
    <text evidence="13">Belongs to the helicase family. AddA subfamily.</text>
</comment>
<keyword evidence="5 13" id="KW-0347">Helicase</keyword>
<reference evidence="18 19" key="1">
    <citation type="submission" date="2020-03" db="EMBL/GenBank/DDBJ databases">
        <title>Soil Listeria distribution.</title>
        <authorList>
            <person name="Liao J."/>
            <person name="Wiedmann M."/>
        </authorList>
    </citation>
    <scope>NUCLEOTIDE SEQUENCE [LARGE SCALE GENOMIC DNA]</scope>
    <source>
        <strain evidence="18 19">FSL L7-1645</strain>
    </source>
</reference>
<dbReference type="PROSITE" id="PS51217">
    <property type="entry name" value="UVRD_HELICASE_CTER"/>
    <property type="match status" value="1"/>
</dbReference>
<keyword evidence="2 13" id="KW-0547">Nucleotide-binding</keyword>
<dbReference type="FunFam" id="3.40.50.300:FF:001236">
    <property type="entry name" value="ATP-dependent helicase/nuclease subunit A"/>
    <property type="match status" value="1"/>
</dbReference>
<dbReference type="Gene3D" id="3.40.50.300">
    <property type="entry name" value="P-loop containing nucleotide triphosphate hydrolases"/>
    <property type="match status" value="4"/>
</dbReference>
<dbReference type="SUPFAM" id="SSF52540">
    <property type="entry name" value="P-loop containing nucleoside triphosphate hydrolases"/>
    <property type="match status" value="1"/>
</dbReference>
<keyword evidence="6 13" id="KW-0269">Exonuclease</keyword>
<feature type="binding site" evidence="14">
    <location>
        <begin position="32"/>
        <end position="39"/>
    </location>
    <ligand>
        <name>ATP</name>
        <dbReference type="ChEBI" id="CHEBI:30616"/>
    </ligand>
</feature>
<dbReference type="PROSITE" id="PS51198">
    <property type="entry name" value="UVRD_HELICASE_ATP_BIND"/>
    <property type="match status" value="1"/>
</dbReference>
<dbReference type="GO" id="GO:0005829">
    <property type="term" value="C:cytosol"/>
    <property type="evidence" value="ECO:0007669"/>
    <property type="project" value="TreeGrafter"/>
</dbReference>
<sequence length="1226" mass="141685">MANLPAKPSDVSWTDEQWQAIYSKGQNILVAAAAGSGKTAVLVNRIIEKIRDEENPCNVDELLVVTFTNASAAEMKYRVGQALENALAENPDSLHLKKQLMLLNHASIQTLHSFCLDLIRKYYYIVNVDPDFRLMDTIESTILRDEVIETLLEGEYAKSENAPFFHLIESITDDRSDQNVIDIISRLYDFSKANPSPEKWLEQVTLFYKNDKLERIKDLPFYDLIHKDIRLSIERAIELLQQGLDLTAISGGPESYRENFLEDITEIDKLKSKLNSDWSELQTAFQQVSFGRLKPLKNKEEVDERLLKQTKKKRDQAKKVIQDTLSDWFKRAEQEYISDLEKMKNDVETLVELVQKFSKAFFQEKEKKGVLDFNDLEHLALAILSDNGRPSHIAQELRNYYKEILIDEYQDTNLVQESILQQIALPDEAKGNLFMVGDVKQSIYRFRLAEPTLFMQKYERYQTDGKDTGLRIDLAKNFRSRKEVLDTTNFIFKQIMDKEVGEIDYNKEAELVLGATFKESRNAETELLVVDMQKNAQDLDENTMAEDLQKNQAEARAIAQKIKNMIADQFPIFDKEIKQFRPIRYRDIVILSRAMTSAPDLEEAMKEMDIPFYATSQQGYFSAVEVATMISLLKIIDNPYQDIALVAVLRSPIVGLKEEELALVRLSKSKGYFFDALEAYSKEQNQTAEKIDVFLKQLINWRELSIREDLTTLISGIYDETGFFEFVGGLPGGKTRKANLQALYERAGQYEKTAFRGLFRFIRFIERLEVRGDDFGTAKVLGEKEDVVRMMTIHSSKGLEFPVVILSGVGRKFNMRDINSKVLLDKDFGFASSYTDIEKRITYPTIMQQVFRKKKINEMIAEEMRVLYVALTRAEEKLIITGTVPEWQTSLENACQISDRKEWILPPSVRSSTRNYLEWILYSLVRHPDFFKQVGINKPVTLATDMLLKVTILDKSSLNEIDTTNPNQEYLPFLNALEEIPHTSNKEEQIANTFSFEYPRKVRTQIRSKQSVTELKRQFQIQDSFSDNKFLETIKQSSLERPKFVQESQLSSTEIGTAMHTVMQSISLQQTPNEETLERLLNEMVTDYKITEAERKMINKAQILAFFHTSLGKKIIAEMPNVKREVPFIYQLPAKKVVREADETETVLIQGVVDCMLTEDDGVTIIDFKTDHITGRYQSNEQMEKVMRRRYGTQLELYKEAIEAITGLPVKRSVLYFFDSEEILDF</sequence>
<protein>
    <recommendedName>
        <fullName evidence="13">ATP-dependent helicase/nuclease subunit A</fullName>
        <ecNumber evidence="13">3.1.-.-</ecNumber>
        <ecNumber evidence="13">5.6.2.4</ecNumber>
    </recommendedName>
    <alternativeName>
        <fullName evidence="13">ATP-dependent helicase/nuclease AddA</fullName>
    </alternativeName>
    <alternativeName>
        <fullName evidence="13">DNA 3'-5' helicase AddA</fullName>
    </alternativeName>
</protein>
<dbReference type="Pfam" id="PF00580">
    <property type="entry name" value="UvrD-helicase"/>
    <property type="match status" value="2"/>
</dbReference>
<keyword evidence="1 13" id="KW-0540">Nuclease</keyword>
<evidence type="ECO:0000256" key="10">
    <source>
        <dbReference type="ARBA" id="ARBA00023235"/>
    </source>
</evidence>
<dbReference type="Pfam" id="PF13361">
    <property type="entry name" value="UvrD_C"/>
    <property type="match status" value="1"/>
</dbReference>
<evidence type="ECO:0000256" key="13">
    <source>
        <dbReference type="HAMAP-Rule" id="MF_01451"/>
    </source>
</evidence>
<dbReference type="HAMAP" id="MF_01451">
    <property type="entry name" value="AddA"/>
    <property type="match status" value="1"/>
</dbReference>
<gene>
    <name evidence="13 18" type="primary">addA</name>
    <name evidence="18" type="ORF">HB844_02280</name>
</gene>
<dbReference type="GO" id="GO:0008408">
    <property type="term" value="F:3'-5' exonuclease activity"/>
    <property type="evidence" value="ECO:0007669"/>
    <property type="project" value="UniProtKB-UniRule"/>
</dbReference>
<proteinExistence type="inferred from homology"/>
<organism evidence="18 19">
    <name type="scientific">Listeria fleischmannii</name>
    <dbReference type="NCBI Taxonomy" id="1069827"/>
    <lineage>
        <taxon>Bacteria</taxon>
        <taxon>Bacillati</taxon>
        <taxon>Bacillota</taxon>
        <taxon>Bacilli</taxon>
        <taxon>Bacillales</taxon>
        <taxon>Listeriaceae</taxon>
        <taxon>Listeria</taxon>
    </lineage>
</organism>
<dbReference type="EMBL" id="JAARPY010000002">
    <property type="protein sequence ID" value="MBC1397690.1"/>
    <property type="molecule type" value="Genomic_DNA"/>
</dbReference>
<comment type="catalytic activity">
    <reaction evidence="12 13">
        <text>ATP + H2O = ADP + phosphate + H(+)</text>
        <dbReference type="Rhea" id="RHEA:13065"/>
        <dbReference type="ChEBI" id="CHEBI:15377"/>
        <dbReference type="ChEBI" id="CHEBI:15378"/>
        <dbReference type="ChEBI" id="CHEBI:30616"/>
        <dbReference type="ChEBI" id="CHEBI:43474"/>
        <dbReference type="ChEBI" id="CHEBI:456216"/>
        <dbReference type="EC" id="5.6.2.4"/>
    </reaction>
</comment>
<dbReference type="Proteomes" id="UP000571128">
    <property type="component" value="Unassembled WGS sequence"/>
</dbReference>
<keyword evidence="10 13" id="KW-0413">Isomerase</keyword>
<evidence type="ECO:0000256" key="15">
    <source>
        <dbReference type="SAM" id="Coils"/>
    </source>
</evidence>
<keyword evidence="7 13" id="KW-0067">ATP-binding</keyword>
<evidence type="ECO:0000256" key="4">
    <source>
        <dbReference type="ARBA" id="ARBA00022801"/>
    </source>
</evidence>
<comment type="caution">
    <text evidence="18">The sequence shown here is derived from an EMBL/GenBank/DDBJ whole genome shotgun (WGS) entry which is preliminary data.</text>
</comment>
<feature type="domain" description="UvrD-like helicase C-terminal" evidence="17">
    <location>
        <begin position="493"/>
        <end position="798"/>
    </location>
</feature>
<dbReference type="InterPro" id="IPR011335">
    <property type="entry name" value="Restrct_endonuc-II-like"/>
</dbReference>
<name>A0A841YBQ3_9LIST</name>
<evidence type="ECO:0000259" key="16">
    <source>
        <dbReference type="PROSITE" id="PS51198"/>
    </source>
</evidence>
<dbReference type="InterPro" id="IPR014152">
    <property type="entry name" value="AddA"/>
</dbReference>
<evidence type="ECO:0000256" key="8">
    <source>
        <dbReference type="ARBA" id="ARBA00023125"/>
    </source>
</evidence>
<evidence type="ECO:0000313" key="18">
    <source>
        <dbReference type="EMBL" id="MBC1397690.1"/>
    </source>
</evidence>
<evidence type="ECO:0000259" key="17">
    <source>
        <dbReference type="PROSITE" id="PS51217"/>
    </source>
</evidence>
<evidence type="ECO:0000256" key="6">
    <source>
        <dbReference type="ARBA" id="ARBA00022839"/>
    </source>
</evidence>
<dbReference type="InterPro" id="IPR011604">
    <property type="entry name" value="PDDEXK-like_dom_sf"/>
</dbReference>
<dbReference type="GO" id="GO:0033202">
    <property type="term" value="C:DNA helicase complex"/>
    <property type="evidence" value="ECO:0007669"/>
    <property type="project" value="TreeGrafter"/>
</dbReference>
<accession>A0A841YBQ3</accession>
<dbReference type="GO" id="GO:0005524">
    <property type="term" value="F:ATP binding"/>
    <property type="evidence" value="ECO:0007669"/>
    <property type="project" value="UniProtKB-UniRule"/>
</dbReference>
<evidence type="ECO:0000256" key="11">
    <source>
        <dbReference type="ARBA" id="ARBA00034617"/>
    </source>
</evidence>
<dbReference type="Gene3D" id="3.90.320.10">
    <property type="match status" value="1"/>
</dbReference>
<evidence type="ECO:0000256" key="2">
    <source>
        <dbReference type="ARBA" id="ARBA00022741"/>
    </source>
</evidence>
<dbReference type="GO" id="GO:0003690">
    <property type="term" value="F:double-stranded DNA binding"/>
    <property type="evidence" value="ECO:0007669"/>
    <property type="project" value="UniProtKB-UniRule"/>
</dbReference>
<comment type="subunit">
    <text evidence="13">Heterodimer of AddA and AddB/RexB.</text>
</comment>
<evidence type="ECO:0000256" key="5">
    <source>
        <dbReference type="ARBA" id="ARBA00022806"/>
    </source>
</evidence>
<comment type="cofactor">
    <cofactor evidence="13">
        <name>Mg(2+)</name>
        <dbReference type="ChEBI" id="CHEBI:18420"/>
    </cofactor>
</comment>
<dbReference type="GO" id="GO:0000724">
    <property type="term" value="P:double-strand break repair via homologous recombination"/>
    <property type="evidence" value="ECO:0007669"/>
    <property type="project" value="UniProtKB-UniRule"/>
</dbReference>
<evidence type="ECO:0000313" key="19">
    <source>
        <dbReference type="Proteomes" id="UP000571128"/>
    </source>
</evidence>
<dbReference type="RefSeq" id="WP_007543685.1">
    <property type="nucleotide sequence ID" value="NZ_JAARPY010000002.1"/>
</dbReference>
<evidence type="ECO:0000256" key="14">
    <source>
        <dbReference type="PROSITE-ProRule" id="PRU00560"/>
    </source>
</evidence>
<dbReference type="InterPro" id="IPR014016">
    <property type="entry name" value="UvrD-like_ATP-bd"/>
</dbReference>
<evidence type="ECO:0000256" key="3">
    <source>
        <dbReference type="ARBA" id="ARBA00022763"/>
    </source>
</evidence>
<feature type="domain" description="UvrD-like helicase ATP-binding" evidence="16">
    <location>
        <begin position="11"/>
        <end position="481"/>
    </location>
</feature>
<dbReference type="Pfam" id="PF12705">
    <property type="entry name" value="PDDEXK_1"/>
    <property type="match status" value="1"/>
</dbReference>
<comment type="catalytic activity">
    <reaction evidence="11 13">
        <text>Couples ATP hydrolysis with the unwinding of duplex DNA by translocating in the 3'-5' direction.</text>
        <dbReference type="EC" id="5.6.2.4"/>
    </reaction>
</comment>
<dbReference type="InterPro" id="IPR038726">
    <property type="entry name" value="PDDEXK_AddAB-type"/>
</dbReference>
<dbReference type="NCBIfam" id="TIGR02785">
    <property type="entry name" value="addA_Gpos"/>
    <property type="match status" value="1"/>
</dbReference>
<evidence type="ECO:0000256" key="7">
    <source>
        <dbReference type="ARBA" id="ARBA00022840"/>
    </source>
</evidence>
<dbReference type="GO" id="GO:0043138">
    <property type="term" value="F:3'-5' DNA helicase activity"/>
    <property type="evidence" value="ECO:0007669"/>
    <property type="project" value="UniProtKB-UniRule"/>
</dbReference>
<dbReference type="AlphaFoldDB" id="A0A841YBQ3"/>
<keyword evidence="4 13" id="KW-0378">Hydrolase</keyword>